<accession>A0A1Y2SC09</accession>
<dbReference type="InterPro" id="IPR027417">
    <property type="entry name" value="P-loop_NTPase"/>
</dbReference>
<dbReference type="Gene3D" id="3.40.50.300">
    <property type="entry name" value="P-loop containing nucleotide triphosphate hydrolases"/>
    <property type="match status" value="3"/>
</dbReference>
<dbReference type="InterPro" id="IPR000719">
    <property type="entry name" value="Prot_kinase_dom"/>
</dbReference>
<evidence type="ECO:0000256" key="1">
    <source>
        <dbReference type="SAM" id="MobiDB-lite"/>
    </source>
</evidence>
<keyword evidence="4" id="KW-1185">Reference proteome</keyword>
<dbReference type="Pfam" id="PF13195">
    <property type="entry name" value="DUF4011"/>
    <property type="match status" value="1"/>
</dbReference>
<evidence type="ECO:0000259" key="2">
    <source>
        <dbReference type="PROSITE" id="PS50011"/>
    </source>
</evidence>
<feature type="region of interest" description="Disordered" evidence="1">
    <location>
        <begin position="1680"/>
        <end position="1716"/>
    </location>
</feature>
<dbReference type="InterPro" id="IPR041679">
    <property type="entry name" value="DNA2/NAM7-like_C"/>
</dbReference>
<dbReference type="SMART" id="SM00220">
    <property type="entry name" value="S_TKc"/>
    <property type="match status" value="1"/>
</dbReference>
<feature type="domain" description="Protein kinase" evidence="2">
    <location>
        <begin position="108"/>
        <end position="361"/>
    </location>
</feature>
<dbReference type="InterPro" id="IPR047187">
    <property type="entry name" value="SF1_C_Upf1"/>
</dbReference>
<gene>
    <name evidence="3" type="ORF">Xvie_02037</name>
</gene>
<dbReference type="Gene3D" id="1.10.510.10">
    <property type="entry name" value="Transferase(Phosphotransferase) domain 1"/>
    <property type="match status" value="1"/>
</dbReference>
<dbReference type="Pfam" id="PF13086">
    <property type="entry name" value="AAA_11"/>
    <property type="match status" value="1"/>
</dbReference>
<dbReference type="InterPro" id="IPR011009">
    <property type="entry name" value="Kinase-like_dom_sf"/>
</dbReference>
<evidence type="ECO:0000313" key="3">
    <source>
        <dbReference type="EMBL" id="OTA16267.1"/>
    </source>
</evidence>
<dbReference type="Proteomes" id="UP000194350">
    <property type="component" value="Unassembled WGS sequence"/>
</dbReference>
<name>A0A1Y2SC09_9GAMM</name>
<dbReference type="GO" id="GO:0005524">
    <property type="term" value="F:ATP binding"/>
    <property type="evidence" value="ECO:0007669"/>
    <property type="project" value="InterPro"/>
</dbReference>
<dbReference type="InterPro" id="IPR045055">
    <property type="entry name" value="DNA2/NAM7-like"/>
</dbReference>
<dbReference type="PANTHER" id="PTHR10887:SF495">
    <property type="entry name" value="HELICASE SENATAXIN ISOFORM X1-RELATED"/>
    <property type="match status" value="1"/>
</dbReference>
<dbReference type="InterPro" id="IPR025103">
    <property type="entry name" value="DUF4011"/>
</dbReference>
<dbReference type="PANTHER" id="PTHR10887">
    <property type="entry name" value="DNA2/NAM7 HELICASE FAMILY"/>
    <property type="match status" value="1"/>
</dbReference>
<sequence length="2107" mass="239700">MVMMRFCPHCQTERPLTEIFCEGHISTQPCRWDLSAEPIHETGWRPQAPDSVPTAESADAELQEHIYVCVNGHPMEEGDLICLQCGEDAAEFSVETPIAQNTTLLPAEPVPAYIGDWMLGERINGSDSPRERYYVTHQKTGQQGILTLYLLGEEPDQSVYDVFRLLPKSHVPELLDTGRQHGRPWHVTEHIPGGSLEVFIVRGDYWQSEEIPLLIREMGQALAAFAEHGLRHRDLRPSHLMIRQRSPLDLVIIEFGSACLSEFDLDIVSPLDISRYSAPEILAGGVSAASDWWSLGIILLEQLTQGRCFEQVHTNAFLIQVMTHGVTIPDDLDENIRILLSGLLTRDRTQRWQWPEVSAWLDGRPMAAPVEANQQQPQHGRQITLAGQAYGQPAQFALKAAETAQWDEALSLLLRGELFSWLAGMSHYEAIHPQLRLFADTQEIDDNLRLMLTLKVLNPDMPFIYRGELITPSWLLEHTDISYSLINAPLAQLLRKIDPEHWLVQLYSRQQQIRSRAATLEITLNENILKIYLLITSHSQLIARWQAHHQLFPDTHHSGLRTLIDRQNLQNEDLILLLSADIGQFIARQTLLDQAIKLAKRYRISTFERTKAEELLQLPRLTLYQQLRERIGNFCRCGIADIDEWTEQFLLTQRLPLEQIIVMLAIAAEHWVVPEKQRYIQQVMQFFTRKITANTQRGSLVRMRLTPSAGRIDLTELNGVQKNGIQKSAQDLLQHLINRPKNAITIDSQTLLQMPKVNDRLRILQSKTELYQRDTGINGMYLGFPFLLIHTWPLQMKPRIAPLFLWPVNLVMNAGLRGVARLQFDNERGAVRLNPALVSLDGIPPVKEWQAILEQLLGYAGLTVDGVMEKLSVVMPVTVRNLSALPSDPEIGENSASLCCSAVLFHTSFIGQAIGEDLQQLAGLPVRNTALEKALGLAEPEASESLPLKTEERYFVNAMDPSQETVVAAARQNRGLLIEGPPGTGKSQTIVNLIADTIGQQKTALVICQKPAALKVVYKRLIACGLMNRIVLVHQAQKGRDIIQSVRSQIDGLFTRRKTNDQTTNWVRERDIAVQRMDKYESQLDDYYNGLYQYHEMTGVSYRQLMASLIAWRDEAGISLDLPKLQPLFRSPDAVETGRIIDDIVQAAPLWLAANYEGSPLSQLCSFSADDDSCQQFNQYFAGFMQAEAEREQTLILPYTQIAIETLTHHEAALAACKTAFASLSSLTWQQFARWLPLFHNEKFYNEKFRDEKGQQSHGSQVISQLEALITQLQQVDTSLCDPRLFHLLADCENLLLAQLSQALKEKQHTSFWLYLNPFYYVRQRKLNIFSATHGISDNPTQHIAFSHSINAEQTWRLIRNELNQLHQQLGLEAFSEPDTFLLLQALENTTDNLRRIAELAQFVVDYPQPIHLFSAICDGQHAGFSQQCLEIEAAIIRAQAQEKSRAAFSVLTPYLIIQTQQQFTEAIKNQTSLNRDLAAIEAALPTLKPYLQFSALSGDFGETHREILALLRPYAAELSQLSDTALSQTIKKTLRHSYYLALKALLERCTPALSAEQDTLDYHAQQLENTQAELQTLNRDAFNKGLEYQQISPRKDWEEITRLTGKRARRLREFIEEGEAFGLMRLRPVWLMTPDVASQVLPLKAGFFDTVIYDEASQMPIEYALPTLYRGKRMIVSGDEKQMPPSSFFAGSVNHEDDDEENGSPEQQQEKPQSEWGYRQIGECPDLLHLARTVLPVYTLDIHYRSAYRDLIDFSNHAFYEKRLNIPAQHSEKVLSKIKPLSLEMINGTYSNQINPDEAEAIVTCLAEIWQAPFENRPSVGIVTFNQKQAQLIQHLLIERTETETDFCQAYGQEIQRQEQGEDMSLFVKNVENVQGDERDVILFSTTFGRNKQGTFRRNFGILGQTGGERRLNVAITRARKQVIIFSSMPLDEISDLLSTYRKPEIPRDFLQGYLAFARNLATGQNEHNQALFNRMCRTNTGLSDNNRINDGFVQSVVNFLQQFEQQSVQQQGWQIAEVQQAGVFYFDCIIEDKHSGQYIIGLECDMPHHPLLQQARAREVWRASVLKHVIPARYRISVAEWFHQPDIAQQKLIAAITQAFSTHNL</sequence>
<dbReference type="InterPro" id="IPR049468">
    <property type="entry name" value="Restrct_endonuc-II-like_dom"/>
</dbReference>
<dbReference type="GO" id="GO:0004672">
    <property type="term" value="F:protein kinase activity"/>
    <property type="evidence" value="ECO:0007669"/>
    <property type="project" value="InterPro"/>
</dbReference>
<dbReference type="PROSITE" id="PS50011">
    <property type="entry name" value="PROTEIN_KINASE_DOM"/>
    <property type="match status" value="1"/>
</dbReference>
<dbReference type="Pfam" id="PF00069">
    <property type="entry name" value="Pkinase"/>
    <property type="match status" value="1"/>
</dbReference>
<comment type="caution">
    <text evidence="3">The sequence shown here is derived from an EMBL/GenBank/DDBJ whole genome shotgun (WGS) entry which is preliminary data.</text>
</comment>
<dbReference type="InterPro" id="IPR041677">
    <property type="entry name" value="DNA2/NAM7_AAA_11"/>
</dbReference>
<dbReference type="Pfam" id="PF18741">
    <property type="entry name" value="MTES_1575"/>
    <property type="match status" value="1"/>
</dbReference>
<dbReference type="SUPFAM" id="SSF52540">
    <property type="entry name" value="P-loop containing nucleoside triphosphate hydrolases"/>
    <property type="match status" value="1"/>
</dbReference>
<dbReference type="OrthoDB" id="9757917at2"/>
<dbReference type="GO" id="GO:0004386">
    <property type="term" value="F:helicase activity"/>
    <property type="evidence" value="ECO:0007669"/>
    <property type="project" value="InterPro"/>
</dbReference>
<proteinExistence type="predicted"/>
<organism evidence="3 4">
    <name type="scientific">Xenorhabdus vietnamensis</name>
    <dbReference type="NCBI Taxonomy" id="351656"/>
    <lineage>
        <taxon>Bacteria</taxon>
        <taxon>Pseudomonadati</taxon>
        <taxon>Pseudomonadota</taxon>
        <taxon>Gammaproteobacteria</taxon>
        <taxon>Enterobacterales</taxon>
        <taxon>Morganellaceae</taxon>
        <taxon>Xenorhabdus</taxon>
    </lineage>
</organism>
<reference evidence="3 4" key="1">
    <citation type="submission" date="2016-10" db="EMBL/GenBank/DDBJ databases">
        <title>Systematic genetic and metabolomic analysis of Xenorhabdus and Photorhabdus spp., highlights the requirements for a dual symbiotic and pathogenic life style.</title>
        <authorList>
            <person name="Tobias N.J."/>
            <person name="Wolff H."/>
            <person name="Djahanschiri B."/>
            <person name="Pidot S.J."/>
            <person name="Stinear T.P."/>
            <person name="Ebersberger I."/>
            <person name="Bode H.B."/>
        </authorList>
    </citation>
    <scope>NUCLEOTIDE SEQUENCE [LARGE SCALE GENOMIC DNA]</scope>
    <source>
        <strain evidence="3 4">DSM 22392</strain>
    </source>
</reference>
<protein>
    <recommendedName>
        <fullName evidence="2">Protein kinase domain-containing protein</fullName>
    </recommendedName>
</protein>
<evidence type="ECO:0000313" key="4">
    <source>
        <dbReference type="Proteomes" id="UP000194350"/>
    </source>
</evidence>
<dbReference type="EMBL" id="MUBJ01000009">
    <property type="protein sequence ID" value="OTA16267.1"/>
    <property type="molecule type" value="Genomic_DNA"/>
</dbReference>
<dbReference type="SUPFAM" id="SSF56112">
    <property type="entry name" value="Protein kinase-like (PK-like)"/>
    <property type="match status" value="1"/>
</dbReference>
<dbReference type="Pfam" id="PF13087">
    <property type="entry name" value="AAA_12"/>
    <property type="match status" value="1"/>
</dbReference>
<dbReference type="STRING" id="351656.Xvie_02037"/>
<dbReference type="CDD" id="cd18808">
    <property type="entry name" value="SF1_C_Upf1"/>
    <property type="match status" value="1"/>
</dbReference>